<gene>
    <name evidence="7" type="ORF">BDV23DRAFT_43828</name>
</gene>
<feature type="compositionally biased region" description="Polar residues" evidence="5">
    <location>
        <begin position="348"/>
        <end position="357"/>
    </location>
</feature>
<organism evidence="7">
    <name type="scientific">Petromyces alliaceus</name>
    <name type="common">Aspergillus alliaceus</name>
    <dbReference type="NCBI Taxonomy" id="209559"/>
    <lineage>
        <taxon>Eukaryota</taxon>
        <taxon>Fungi</taxon>
        <taxon>Dikarya</taxon>
        <taxon>Ascomycota</taxon>
        <taxon>Pezizomycotina</taxon>
        <taxon>Eurotiomycetes</taxon>
        <taxon>Eurotiomycetidae</taxon>
        <taxon>Eurotiales</taxon>
        <taxon>Aspergillaceae</taxon>
        <taxon>Aspergillus</taxon>
        <taxon>Aspergillus subgen. Circumdati</taxon>
    </lineage>
</organism>
<evidence type="ECO:0000313" key="7">
    <source>
        <dbReference type="EMBL" id="KAE8393024.1"/>
    </source>
</evidence>
<dbReference type="Proteomes" id="UP000326877">
    <property type="component" value="Unassembled WGS sequence"/>
</dbReference>
<keyword evidence="2 6" id="KW-0812">Transmembrane</keyword>
<keyword evidence="3 6" id="KW-1133">Transmembrane helix</keyword>
<dbReference type="GO" id="GO:0016020">
    <property type="term" value="C:membrane"/>
    <property type="evidence" value="ECO:0007669"/>
    <property type="project" value="UniProtKB-SubCell"/>
</dbReference>
<evidence type="ECO:0000256" key="3">
    <source>
        <dbReference type="ARBA" id="ARBA00022989"/>
    </source>
</evidence>
<feature type="transmembrane region" description="Helical" evidence="6">
    <location>
        <begin position="20"/>
        <end position="46"/>
    </location>
</feature>
<evidence type="ECO:0000256" key="4">
    <source>
        <dbReference type="ARBA" id="ARBA00023136"/>
    </source>
</evidence>
<feature type="region of interest" description="Disordered" evidence="5">
    <location>
        <begin position="323"/>
        <end position="470"/>
    </location>
</feature>
<sequence length="470" mass="53275">MVPVYSLVAWLSIFFYQKSVYFSVMGDCYESFTISAFFALLCHYIAPDLRSQKEYFRGIEPKPWVWPLTWLSRCCGGQHGIWRTPRSGLTWFNIIWVSVFQYCLLRVLMTIVAVISQHFDVYCEASYNPAFSHIWVVAIECIAVTIAMYCLVQFYVQIKDDISQYSPFLKILSIKLVIFLCFWQSIGINFLLSIGAIKSTKQIARQDLKVGLPNLLITIEMAIFAVLHLWAFPWKPYSIGNTTVEVTDFYGNGKATYQGGRWGLKAIVDCLNPWDLVKAVSRSVRWLFVGRKKRMLDPSYRTANEAIDLNAAGTNGANVTAYQGAGTTMTGGRPGRYSPDDEGEDLLSNAQPNPTSRPENDLGMNPPPYDDIENGRYYPSHHRLSSSALLDPATHSPRPYSPYENAFNNPYIRPHSDSDSEYHHTSPTTHHNAPYPLDTLQEQPPIPMPESYYPSTHGNEHAGSRTARDV</sequence>
<dbReference type="PANTHER" id="PTHR23423">
    <property type="entry name" value="ORGANIC SOLUTE TRANSPORTER-RELATED"/>
    <property type="match status" value="1"/>
</dbReference>
<dbReference type="OrthoDB" id="5348404at2759"/>
<dbReference type="InterPro" id="IPR005178">
    <property type="entry name" value="Ostalpha/TMEM184C"/>
</dbReference>
<protein>
    <submittedName>
        <fullName evidence="7">Organic solute transporter Ostalpha-domain-containing protein</fullName>
    </submittedName>
</protein>
<reference evidence="7" key="1">
    <citation type="submission" date="2019-04" db="EMBL/GenBank/DDBJ databases">
        <title>Friends and foes A comparative genomics studyof 23 Aspergillus species from section Flavi.</title>
        <authorList>
            <consortium name="DOE Joint Genome Institute"/>
            <person name="Kjaerbolling I."/>
            <person name="Vesth T."/>
            <person name="Frisvad J.C."/>
            <person name="Nybo J.L."/>
            <person name="Theobald S."/>
            <person name="Kildgaard S."/>
            <person name="Isbrandt T."/>
            <person name="Kuo A."/>
            <person name="Sato A."/>
            <person name="Lyhne E.K."/>
            <person name="Kogle M.E."/>
            <person name="Wiebenga A."/>
            <person name="Kun R.S."/>
            <person name="Lubbers R.J."/>
            <person name="Makela M.R."/>
            <person name="Barry K."/>
            <person name="Chovatia M."/>
            <person name="Clum A."/>
            <person name="Daum C."/>
            <person name="Haridas S."/>
            <person name="He G."/>
            <person name="LaButti K."/>
            <person name="Lipzen A."/>
            <person name="Mondo S."/>
            <person name="Riley R."/>
            <person name="Salamov A."/>
            <person name="Simmons B.A."/>
            <person name="Magnuson J.K."/>
            <person name="Henrissat B."/>
            <person name="Mortensen U.H."/>
            <person name="Larsen T.O."/>
            <person name="Devries R.P."/>
            <person name="Grigoriev I.V."/>
            <person name="Machida M."/>
            <person name="Baker S.E."/>
            <person name="Andersen M.R."/>
        </authorList>
    </citation>
    <scope>NUCLEOTIDE SEQUENCE [LARGE SCALE GENOMIC DNA]</scope>
    <source>
        <strain evidence="7">IBT 14317</strain>
    </source>
</reference>
<feature type="compositionally biased region" description="Basic and acidic residues" evidence="5">
    <location>
        <begin position="414"/>
        <end position="424"/>
    </location>
</feature>
<proteinExistence type="predicted"/>
<evidence type="ECO:0000256" key="5">
    <source>
        <dbReference type="SAM" id="MobiDB-lite"/>
    </source>
</evidence>
<dbReference type="SMART" id="SM01417">
    <property type="entry name" value="Solute_trans_a"/>
    <property type="match status" value="1"/>
</dbReference>
<feature type="transmembrane region" description="Helical" evidence="6">
    <location>
        <begin position="212"/>
        <end position="232"/>
    </location>
</feature>
<dbReference type="Pfam" id="PF03619">
    <property type="entry name" value="Solute_trans_a"/>
    <property type="match status" value="1"/>
</dbReference>
<keyword evidence="4 6" id="KW-0472">Membrane</keyword>
<evidence type="ECO:0000256" key="1">
    <source>
        <dbReference type="ARBA" id="ARBA00004141"/>
    </source>
</evidence>
<feature type="compositionally biased region" description="Basic and acidic residues" evidence="5">
    <location>
        <begin position="458"/>
        <end position="470"/>
    </location>
</feature>
<feature type="transmembrane region" description="Helical" evidence="6">
    <location>
        <begin position="168"/>
        <end position="192"/>
    </location>
</feature>
<comment type="subcellular location">
    <subcellularLocation>
        <location evidence="1">Membrane</location>
        <topology evidence="1">Multi-pass membrane protein</topology>
    </subcellularLocation>
</comment>
<feature type="transmembrane region" description="Helical" evidence="6">
    <location>
        <begin position="135"/>
        <end position="156"/>
    </location>
</feature>
<accession>A0A5N7CFU1</accession>
<feature type="transmembrane region" description="Helical" evidence="6">
    <location>
        <begin position="91"/>
        <end position="115"/>
    </location>
</feature>
<name>A0A5N7CFU1_PETAA</name>
<evidence type="ECO:0000256" key="6">
    <source>
        <dbReference type="SAM" id="Phobius"/>
    </source>
</evidence>
<dbReference type="EMBL" id="ML735232">
    <property type="protein sequence ID" value="KAE8393024.1"/>
    <property type="molecule type" value="Genomic_DNA"/>
</dbReference>
<evidence type="ECO:0000256" key="2">
    <source>
        <dbReference type="ARBA" id="ARBA00022692"/>
    </source>
</evidence>
<dbReference type="AlphaFoldDB" id="A0A5N7CFU1"/>